<reference evidence="1 2" key="1">
    <citation type="journal article" date="2018" name="Front. Plant Sci.">
        <title>Red Clover (Trifolium pratense) and Zigzag Clover (T. medium) - A Picture of Genomic Similarities and Differences.</title>
        <authorList>
            <person name="Dluhosova J."/>
            <person name="Istvanek J."/>
            <person name="Nedelnik J."/>
            <person name="Repkova J."/>
        </authorList>
    </citation>
    <scope>NUCLEOTIDE SEQUENCE [LARGE SCALE GENOMIC DNA]</scope>
    <source>
        <strain evidence="2">cv. 10/8</strain>
        <tissue evidence="1">Leaf</tissue>
    </source>
</reference>
<dbReference type="EMBL" id="LXQA010389193">
    <property type="protein sequence ID" value="MCI48624.1"/>
    <property type="molecule type" value="Genomic_DNA"/>
</dbReference>
<evidence type="ECO:0000313" key="2">
    <source>
        <dbReference type="Proteomes" id="UP000265520"/>
    </source>
</evidence>
<name>A0A392SK90_9FABA</name>
<proteinExistence type="predicted"/>
<protein>
    <submittedName>
        <fullName evidence="1">Uncharacterized protein</fullName>
    </submittedName>
</protein>
<keyword evidence="2" id="KW-1185">Reference proteome</keyword>
<evidence type="ECO:0000313" key="1">
    <source>
        <dbReference type="EMBL" id="MCI48624.1"/>
    </source>
</evidence>
<sequence length="27" mass="3012">MKLRNVQLAEAPEAFFSLTGATRHPLL</sequence>
<dbReference type="Proteomes" id="UP000265520">
    <property type="component" value="Unassembled WGS sequence"/>
</dbReference>
<dbReference type="AlphaFoldDB" id="A0A392SK90"/>
<comment type="caution">
    <text evidence="1">The sequence shown here is derived from an EMBL/GenBank/DDBJ whole genome shotgun (WGS) entry which is preliminary data.</text>
</comment>
<feature type="non-terminal residue" evidence="1">
    <location>
        <position position="27"/>
    </location>
</feature>
<organism evidence="1 2">
    <name type="scientific">Trifolium medium</name>
    <dbReference type="NCBI Taxonomy" id="97028"/>
    <lineage>
        <taxon>Eukaryota</taxon>
        <taxon>Viridiplantae</taxon>
        <taxon>Streptophyta</taxon>
        <taxon>Embryophyta</taxon>
        <taxon>Tracheophyta</taxon>
        <taxon>Spermatophyta</taxon>
        <taxon>Magnoliopsida</taxon>
        <taxon>eudicotyledons</taxon>
        <taxon>Gunneridae</taxon>
        <taxon>Pentapetalae</taxon>
        <taxon>rosids</taxon>
        <taxon>fabids</taxon>
        <taxon>Fabales</taxon>
        <taxon>Fabaceae</taxon>
        <taxon>Papilionoideae</taxon>
        <taxon>50 kb inversion clade</taxon>
        <taxon>NPAAA clade</taxon>
        <taxon>Hologalegina</taxon>
        <taxon>IRL clade</taxon>
        <taxon>Trifolieae</taxon>
        <taxon>Trifolium</taxon>
    </lineage>
</organism>
<accession>A0A392SK90</accession>